<keyword evidence="3" id="KW-1185">Reference proteome</keyword>
<comment type="caution">
    <text evidence="2">The sequence shown here is derived from an EMBL/GenBank/DDBJ whole genome shotgun (WGS) entry which is preliminary data.</text>
</comment>
<proteinExistence type="predicted"/>
<dbReference type="Proteomes" id="UP001203852">
    <property type="component" value="Unassembled WGS sequence"/>
</dbReference>
<gene>
    <name evidence="2" type="ORF">EDD36DRAFT_468039</name>
</gene>
<evidence type="ECO:0000313" key="3">
    <source>
        <dbReference type="Proteomes" id="UP001203852"/>
    </source>
</evidence>
<feature type="transmembrane region" description="Helical" evidence="1">
    <location>
        <begin position="42"/>
        <end position="65"/>
    </location>
</feature>
<dbReference type="EMBL" id="MU404359">
    <property type="protein sequence ID" value="KAI1609983.1"/>
    <property type="molecule type" value="Genomic_DNA"/>
</dbReference>
<evidence type="ECO:0000256" key="1">
    <source>
        <dbReference type="SAM" id="Phobius"/>
    </source>
</evidence>
<name>A0AAN6IA67_9EURO</name>
<keyword evidence="1" id="KW-0472">Membrane</keyword>
<sequence length="144" mass="14374">MSSASSAATSASSAASNAFSSATALATGNGPSKGMSTTGIVFTSAAVIVTLLALALATIYFTGYADDAAEWFAKRYYKAKAIAEVKVLENAGSDELQGALKDSLKKNPILGEGELDSISGGLGKEAAQQGLGGVSDKLGGLGKF</sequence>
<keyword evidence="1" id="KW-0812">Transmembrane</keyword>
<dbReference type="AlphaFoldDB" id="A0AAN6IA67"/>
<evidence type="ECO:0000313" key="2">
    <source>
        <dbReference type="EMBL" id="KAI1609983.1"/>
    </source>
</evidence>
<organism evidence="2 3">
    <name type="scientific">Exophiala viscosa</name>
    <dbReference type="NCBI Taxonomy" id="2486360"/>
    <lineage>
        <taxon>Eukaryota</taxon>
        <taxon>Fungi</taxon>
        <taxon>Dikarya</taxon>
        <taxon>Ascomycota</taxon>
        <taxon>Pezizomycotina</taxon>
        <taxon>Eurotiomycetes</taxon>
        <taxon>Chaetothyriomycetidae</taxon>
        <taxon>Chaetothyriales</taxon>
        <taxon>Herpotrichiellaceae</taxon>
        <taxon>Exophiala</taxon>
    </lineage>
</organism>
<reference evidence="2" key="1">
    <citation type="journal article" date="2022" name="bioRxiv">
        <title>Deciphering the potential niche of two novel black yeast fungi from a biological soil crust based on their genomes, phenotypes, and melanin regulation.</title>
        <authorList>
            <consortium name="DOE Joint Genome Institute"/>
            <person name="Carr E.C."/>
            <person name="Barton Q."/>
            <person name="Grambo S."/>
            <person name="Sullivan M."/>
            <person name="Renfro C.M."/>
            <person name="Kuo A."/>
            <person name="Pangilinan J."/>
            <person name="Lipzen A."/>
            <person name="Keymanesh K."/>
            <person name="Savage E."/>
            <person name="Barry K."/>
            <person name="Grigoriev I.V."/>
            <person name="Riekhof W.R."/>
            <person name="Harris S.S."/>
        </authorList>
    </citation>
    <scope>NUCLEOTIDE SEQUENCE</scope>
    <source>
        <strain evidence="2">JF 03-4F</strain>
    </source>
</reference>
<keyword evidence="1" id="KW-1133">Transmembrane helix</keyword>
<protein>
    <submittedName>
        <fullName evidence="2">Uncharacterized protein</fullName>
    </submittedName>
</protein>
<accession>A0AAN6IA67</accession>